<dbReference type="EMBL" id="BAAADS010000001">
    <property type="protein sequence ID" value="GAA0591086.1"/>
    <property type="molecule type" value="Genomic_DNA"/>
</dbReference>
<name>A0ABP3QHH5_9BACI</name>
<dbReference type="InterPro" id="IPR038695">
    <property type="entry name" value="Saro_0823-like_sf"/>
</dbReference>
<organism evidence="1 2">
    <name type="scientific">Virgibacillus siamensis</name>
    <dbReference type="NCBI Taxonomy" id="480071"/>
    <lineage>
        <taxon>Bacteria</taxon>
        <taxon>Bacillati</taxon>
        <taxon>Bacillota</taxon>
        <taxon>Bacilli</taxon>
        <taxon>Bacillales</taxon>
        <taxon>Bacillaceae</taxon>
        <taxon>Virgibacillus</taxon>
    </lineage>
</organism>
<dbReference type="Proteomes" id="UP001500866">
    <property type="component" value="Unassembled WGS sequence"/>
</dbReference>
<comment type="caution">
    <text evidence="1">The sequence shown here is derived from an EMBL/GenBank/DDBJ whole genome shotgun (WGS) entry which is preliminary data.</text>
</comment>
<reference evidence="2" key="1">
    <citation type="journal article" date="2019" name="Int. J. Syst. Evol. Microbiol.">
        <title>The Global Catalogue of Microorganisms (GCM) 10K type strain sequencing project: providing services to taxonomists for standard genome sequencing and annotation.</title>
        <authorList>
            <consortium name="The Broad Institute Genomics Platform"/>
            <consortium name="The Broad Institute Genome Sequencing Center for Infectious Disease"/>
            <person name="Wu L."/>
            <person name="Ma J."/>
        </authorList>
    </citation>
    <scope>NUCLEOTIDE SEQUENCE [LARGE SCALE GENOMIC DNA]</scope>
    <source>
        <strain evidence="2">JCM 15395</strain>
    </source>
</reference>
<accession>A0ABP3QHH5</accession>
<evidence type="ECO:0000313" key="2">
    <source>
        <dbReference type="Proteomes" id="UP001500866"/>
    </source>
</evidence>
<keyword evidence="2" id="KW-1185">Reference proteome</keyword>
<dbReference type="InterPro" id="IPR003795">
    <property type="entry name" value="DUF192"/>
</dbReference>
<gene>
    <name evidence="1" type="ORF">GCM10009001_03890</name>
</gene>
<dbReference type="Gene3D" id="2.60.120.1140">
    <property type="entry name" value="Protein of unknown function DUF192"/>
    <property type="match status" value="1"/>
</dbReference>
<dbReference type="Pfam" id="PF02643">
    <property type="entry name" value="DUF192"/>
    <property type="match status" value="1"/>
</dbReference>
<sequence length="121" mass="13475">MKLVNKNTGDVIATNVQTAYSFWRRFRGLMLKENMPEGSALHIAPCPSIHTFFMKFSIDILYLNKENEIVGVEKELAPGKIGKRFAGGYSVIEFPTGGICDLAVHIGDTLDFVDEGWEYGS</sequence>
<proteinExistence type="predicted"/>
<protein>
    <submittedName>
        <fullName evidence="1">DUF192 domain-containing protein</fullName>
    </submittedName>
</protein>
<evidence type="ECO:0000313" key="1">
    <source>
        <dbReference type="EMBL" id="GAA0591086.1"/>
    </source>
</evidence>